<evidence type="ECO:0000313" key="3">
    <source>
        <dbReference type="Proteomes" id="UP000436088"/>
    </source>
</evidence>
<gene>
    <name evidence="2" type="ORF">F3Y22_tig00110206pilonHSYRG00282</name>
</gene>
<keyword evidence="1" id="KW-0732">Signal</keyword>
<comment type="caution">
    <text evidence="2">The sequence shown here is derived from an EMBL/GenBank/DDBJ whole genome shotgun (WGS) entry which is preliminary data.</text>
</comment>
<accession>A0A6A3BDM3</accession>
<evidence type="ECO:0000256" key="1">
    <source>
        <dbReference type="SAM" id="SignalP"/>
    </source>
</evidence>
<organism evidence="2 3">
    <name type="scientific">Hibiscus syriacus</name>
    <name type="common">Rose of Sharon</name>
    <dbReference type="NCBI Taxonomy" id="106335"/>
    <lineage>
        <taxon>Eukaryota</taxon>
        <taxon>Viridiplantae</taxon>
        <taxon>Streptophyta</taxon>
        <taxon>Embryophyta</taxon>
        <taxon>Tracheophyta</taxon>
        <taxon>Spermatophyta</taxon>
        <taxon>Magnoliopsida</taxon>
        <taxon>eudicotyledons</taxon>
        <taxon>Gunneridae</taxon>
        <taxon>Pentapetalae</taxon>
        <taxon>rosids</taxon>
        <taxon>malvids</taxon>
        <taxon>Malvales</taxon>
        <taxon>Malvaceae</taxon>
        <taxon>Malvoideae</taxon>
        <taxon>Hibiscus</taxon>
    </lineage>
</organism>
<dbReference type="Proteomes" id="UP000436088">
    <property type="component" value="Unassembled WGS sequence"/>
</dbReference>
<protein>
    <submittedName>
        <fullName evidence="2">Uncharacterized protein</fullName>
    </submittedName>
</protein>
<dbReference type="EMBL" id="VEPZ02000876">
    <property type="protein sequence ID" value="KAE8713658.1"/>
    <property type="molecule type" value="Genomic_DNA"/>
</dbReference>
<evidence type="ECO:0000313" key="2">
    <source>
        <dbReference type="EMBL" id="KAE8713658.1"/>
    </source>
</evidence>
<feature type="chain" id="PRO_5025631367" evidence="1">
    <location>
        <begin position="18"/>
        <end position="74"/>
    </location>
</feature>
<sequence length="74" mass="8191">MKALLFIVCLLLASTLSFPTSTTARELDEKDPYPENPENPAVKCGRGQSYFKCILKPPPKCTIYERGCNADPTP</sequence>
<name>A0A6A3BDM3_HIBSY</name>
<reference evidence="2" key="1">
    <citation type="submission" date="2019-09" db="EMBL/GenBank/DDBJ databases">
        <title>Draft genome information of white flower Hibiscus syriacus.</title>
        <authorList>
            <person name="Kim Y.-M."/>
        </authorList>
    </citation>
    <scope>NUCLEOTIDE SEQUENCE [LARGE SCALE GENOMIC DNA]</scope>
    <source>
        <strain evidence="2">YM2019G1</strain>
    </source>
</reference>
<keyword evidence="3" id="KW-1185">Reference proteome</keyword>
<dbReference type="AlphaFoldDB" id="A0A6A3BDM3"/>
<feature type="signal peptide" evidence="1">
    <location>
        <begin position="1"/>
        <end position="17"/>
    </location>
</feature>
<proteinExistence type="predicted"/>